<dbReference type="STRING" id="1385369.N825_22355"/>
<keyword evidence="2 7" id="KW-0813">Transport</keyword>
<dbReference type="CDD" id="cd06261">
    <property type="entry name" value="TM_PBP2"/>
    <property type="match status" value="1"/>
</dbReference>
<reference evidence="9 10" key="1">
    <citation type="submission" date="2013-08" db="EMBL/GenBank/DDBJ databases">
        <title>The genome sequence of Skermanella stibiiresistens.</title>
        <authorList>
            <person name="Zhu W."/>
            <person name="Wang G."/>
        </authorList>
    </citation>
    <scope>NUCLEOTIDE SEQUENCE [LARGE SCALE GENOMIC DNA]</scope>
    <source>
        <strain evidence="9 10">SB22</strain>
    </source>
</reference>
<dbReference type="SUPFAM" id="SSF161098">
    <property type="entry name" value="MetI-like"/>
    <property type="match status" value="1"/>
</dbReference>
<feature type="transmembrane region" description="Helical" evidence="7">
    <location>
        <begin position="175"/>
        <end position="194"/>
    </location>
</feature>
<dbReference type="GO" id="GO:0005886">
    <property type="term" value="C:plasma membrane"/>
    <property type="evidence" value="ECO:0007669"/>
    <property type="project" value="UniProtKB-SubCell"/>
</dbReference>
<evidence type="ECO:0000313" key="10">
    <source>
        <dbReference type="Proteomes" id="UP000019486"/>
    </source>
</evidence>
<accession>W9GWX6</accession>
<dbReference type="Gene3D" id="1.10.3720.10">
    <property type="entry name" value="MetI-like"/>
    <property type="match status" value="1"/>
</dbReference>
<dbReference type="InterPro" id="IPR045621">
    <property type="entry name" value="BPD_transp_1_N"/>
</dbReference>
<evidence type="ECO:0000256" key="6">
    <source>
        <dbReference type="ARBA" id="ARBA00023136"/>
    </source>
</evidence>
<evidence type="ECO:0000256" key="4">
    <source>
        <dbReference type="ARBA" id="ARBA00022692"/>
    </source>
</evidence>
<gene>
    <name evidence="9" type="ORF">N825_22355</name>
</gene>
<comment type="similarity">
    <text evidence="7">Belongs to the binding-protein-dependent transport system permease family.</text>
</comment>
<dbReference type="OrthoDB" id="7834831at2"/>
<dbReference type="InterPro" id="IPR000515">
    <property type="entry name" value="MetI-like"/>
</dbReference>
<dbReference type="PANTHER" id="PTHR43163:SF6">
    <property type="entry name" value="DIPEPTIDE TRANSPORT SYSTEM PERMEASE PROTEIN DPPB-RELATED"/>
    <property type="match status" value="1"/>
</dbReference>
<name>W9GWX6_9PROT</name>
<comment type="subcellular location">
    <subcellularLocation>
        <location evidence="1 7">Cell membrane</location>
        <topology evidence="1 7">Multi-pass membrane protein</topology>
    </subcellularLocation>
</comment>
<feature type="transmembrane region" description="Helical" evidence="7">
    <location>
        <begin position="134"/>
        <end position="155"/>
    </location>
</feature>
<evidence type="ECO:0000313" key="9">
    <source>
        <dbReference type="EMBL" id="EWY35993.1"/>
    </source>
</evidence>
<dbReference type="Proteomes" id="UP000019486">
    <property type="component" value="Unassembled WGS sequence"/>
</dbReference>
<feature type="transmembrane region" description="Helical" evidence="7">
    <location>
        <begin position="235"/>
        <end position="261"/>
    </location>
</feature>
<keyword evidence="3" id="KW-1003">Cell membrane</keyword>
<feature type="transmembrane region" description="Helical" evidence="7">
    <location>
        <begin position="9"/>
        <end position="30"/>
    </location>
</feature>
<dbReference type="PROSITE" id="PS50928">
    <property type="entry name" value="ABC_TM1"/>
    <property type="match status" value="1"/>
</dbReference>
<evidence type="ECO:0000256" key="1">
    <source>
        <dbReference type="ARBA" id="ARBA00004651"/>
    </source>
</evidence>
<dbReference type="PANTHER" id="PTHR43163">
    <property type="entry name" value="DIPEPTIDE TRANSPORT SYSTEM PERMEASE PROTEIN DPPB-RELATED"/>
    <property type="match status" value="1"/>
</dbReference>
<evidence type="ECO:0000256" key="5">
    <source>
        <dbReference type="ARBA" id="ARBA00022989"/>
    </source>
</evidence>
<dbReference type="PATRIC" id="fig|1385369.3.peg.6959"/>
<dbReference type="AlphaFoldDB" id="W9GWX6"/>
<evidence type="ECO:0000256" key="7">
    <source>
        <dbReference type="RuleBase" id="RU363032"/>
    </source>
</evidence>
<keyword evidence="10" id="KW-1185">Reference proteome</keyword>
<protein>
    <submittedName>
        <fullName evidence="9">ABC transporter</fullName>
    </submittedName>
</protein>
<keyword evidence="5 7" id="KW-1133">Transmembrane helix</keyword>
<dbReference type="EMBL" id="AVFL01000057">
    <property type="protein sequence ID" value="EWY35993.1"/>
    <property type="molecule type" value="Genomic_DNA"/>
</dbReference>
<sequence length="318" mass="34727">MTLYFLKRLIGIVLILFVMSLLVFGITQIMPGNVATILAGQFADASTVAAIEQRLGLNDPAYLQYWRWFSGVVVGDFGQSLVMERPVLPLILEAFASSAILAGLAFVLVTVFGITLGVVAAVRENRFSDHAVSVFSYIGISVPEFFWGIVAILVFARYLGWLPSGGAGNLNDGVLAWVSHLVLPVITLTFTLIAHVSRLTRSSMIDTLRSQYVRNARAKGLPEGHVIRRHALRNALLPTITVLAIDVGWLMGNIVVVEAVFSYPGIGRLLLFAIERHDLPLIQAGILLIAAVYCFANLIADILYGYFNPKIRYGHAAS</sequence>
<evidence type="ECO:0000256" key="2">
    <source>
        <dbReference type="ARBA" id="ARBA00022448"/>
    </source>
</evidence>
<dbReference type="RefSeq" id="WP_037461488.1">
    <property type="nucleotide sequence ID" value="NZ_AVFL01000057.1"/>
</dbReference>
<comment type="caution">
    <text evidence="9">The sequence shown here is derived from an EMBL/GenBank/DDBJ whole genome shotgun (WGS) entry which is preliminary data.</text>
</comment>
<dbReference type="Pfam" id="PF00528">
    <property type="entry name" value="BPD_transp_1"/>
    <property type="match status" value="1"/>
</dbReference>
<keyword evidence="4 7" id="KW-0812">Transmembrane</keyword>
<dbReference type="InterPro" id="IPR035906">
    <property type="entry name" value="MetI-like_sf"/>
</dbReference>
<evidence type="ECO:0000256" key="3">
    <source>
        <dbReference type="ARBA" id="ARBA00022475"/>
    </source>
</evidence>
<feature type="transmembrane region" description="Helical" evidence="7">
    <location>
        <begin position="281"/>
        <end position="304"/>
    </location>
</feature>
<evidence type="ECO:0000259" key="8">
    <source>
        <dbReference type="PROSITE" id="PS50928"/>
    </source>
</evidence>
<feature type="transmembrane region" description="Helical" evidence="7">
    <location>
        <begin position="95"/>
        <end position="122"/>
    </location>
</feature>
<keyword evidence="6 7" id="KW-0472">Membrane</keyword>
<proteinExistence type="inferred from homology"/>
<dbReference type="GO" id="GO:0071916">
    <property type="term" value="F:dipeptide transmembrane transporter activity"/>
    <property type="evidence" value="ECO:0007669"/>
    <property type="project" value="TreeGrafter"/>
</dbReference>
<organism evidence="9 10">
    <name type="scientific">Skermanella stibiiresistens SB22</name>
    <dbReference type="NCBI Taxonomy" id="1385369"/>
    <lineage>
        <taxon>Bacteria</taxon>
        <taxon>Pseudomonadati</taxon>
        <taxon>Pseudomonadota</taxon>
        <taxon>Alphaproteobacteria</taxon>
        <taxon>Rhodospirillales</taxon>
        <taxon>Azospirillaceae</taxon>
        <taxon>Skermanella</taxon>
    </lineage>
</organism>
<feature type="domain" description="ABC transmembrane type-1" evidence="8">
    <location>
        <begin position="95"/>
        <end position="300"/>
    </location>
</feature>
<dbReference type="Pfam" id="PF19300">
    <property type="entry name" value="BPD_transp_1_N"/>
    <property type="match status" value="1"/>
</dbReference>